<evidence type="ECO:0000256" key="5">
    <source>
        <dbReference type="ARBA" id="ARBA00023002"/>
    </source>
</evidence>
<dbReference type="GO" id="GO:0003959">
    <property type="term" value="F:NADPH dehydrogenase activity"/>
    <property type="evidence" value="ECO:0007669"/>
    <property type="project" value="InterPro"/>
</dbReference>
<comment type="cofactor">
    <cofactor evidence="1">
        <name>FMN</name>
        <dbReference type="ChEBI" id="CHEBI:58210"/>
    </cofactor>
</comment>
<dbReference type="SUPFAM" id="SSF51395">
    <property type="entry name" value="FMN-linked oxidoreductases"/>
    <property type="match status" value="1"/>
</dbReference>
<dbReference type="Gene3D" id="3.20.20.70">
    <property type="entry name" value="Aldolase class I"/>
    <property type="match status" value="1"/>
</dbReference>
<sequence length="342" mass="37878">MPGLFDPFSLREMTLKNRVMMSPMCQYSVEAKDGKPTEWHDVHYVSRAVGGTGLIMMEMTNVHPDGRITDRDLGLWSDDQIPAFRRIIDACHQYGAKVGIQIAHAGRKAESECLKPVAPSPVPFKEGFRVPHELSRGEVQEMVELFALGAERAVKAGADTVELHGAHGYLIHQFISRISNRRSDEYGDPNRFAEEVIRAVRERIPDEMPLMMRLSAVEYAEGGYTLVETVERCRRFHALGVDAFDLSSGGEAPSSRPPVRVASPGYQVPYAAAVREAVDVPVVAVGHLEEPKVAEMVIQNGHADLVAIGRAMLKNPYWASDAALSLGKENLLPHPYQRAFHS</sequence>
<keyword evidence="5" id="KW-0560">Oxidoreductase</keyword>
<evidence type="ECO:0000313" key="7">
    <source>
        <dbReference type="EMBL" id="SMO59495.1"/>
    </source>
</evidence>
<reference evidence="7 8" key="1">
    <citation type="submission" date="2017-05" db="EMBL/GenBank/DDBJ databases">
        <authorList>
            <person name="Varghese N."/>
            <person name="Submissions S."/>
        </authorList>
    </citation>
    <scope>NUCLEOTIDE SEQUENCE [LARGE SCALE GENOMIC DNA]</scope>
    <source>
        <strain evidence="7 8">DSM 45474</strain>
    </source>
</reference>
<dbReference type="CDD" id="cd02932">
    <property type="entry name" value="OYE_YqiM_FMN"/>
    <property type="match status" value="1"/>
</dbReference>
<evidence type="ECO:0000256" key="1">
    <source>
        <dbReference type="ARBA" id="ARBA00001917"/>
    </source>
</evidence>
<keyword evidence="4" id="KW-0521">NADP</keyword>
<dbReference type="PANTHER" id="PTHR43303:SF4">
    <property type="entry name" value="NADPH DEHYDROGENASE C23G7.10C-RELATED"/>
    <property type="match status" value="1"/>
</dbReference>
<dbReference type="Pfam" id="PF00724">
    <property type="entry name" value="Oxidored_FMN"/>
    <property type="match status" value="1"/>
</dbReference>
<dbReference type="GO" id="GO:0050661">
    <property type="term" value="F:NADP binding"/>
    <property type="evidence" value="ECO:0007669"/>
    <property type="project" value="InterPro"/>
</dbReference>
<keyword evidence="2" id="KW-0285">Flavoprotein</keyword>
<evidence type="ECO:0000256" key="3">
    <source>
        <dbReference type="ARBA" id="ARBA00022643"/>
    </source>
</evidence>
<evidence type="ECO:0000259" key="6">
    <source>
        <dbReference type="Pfam" id="PF00724"/>
    </source>
</evidence>
<evidence type="ECO:0000313" key="8">
    <source>
        <dbReference type="Proteomes" id="UP000315636"/>
    </source>
</evidence>
<keyword evidence="3" id="KW-0288">FMN</keyword>
<dbReference type="InterPro" id="IPR001155">
    <property type="entry name" value="OxRdtase_FMN_N"/>
</dbReference>
<dbReference type="RefSeq" id="WP_142505110.1">
    <property type="nucleotide sequence ID" value="NZ_FXTI01000004.1"/>
</dbReference>
<dbReference type="EMBL" id="FXTI01000004">
    <property type="protein sequence ID" value="SMO59495.1"/>
    <property type="molecule type" value="Genomic_DNA"/>
</dbReference>
<accession>A0A521CJD6</accession>
<dbReference type="GO" id="GO:0010181">
    <property type="term" value="F:FMN binding"/>
    <property type="evidence" value="ECO:0007669"/>
    <property type="project" value="InterPro"/>
</dbReference>
<evidence type="ECO:0000256" key="4">
    <source>
        <dbReference type="ARBA" id="ARBA00022857"/>
    </source>
</evidence>
<evidence type="ECO:0000256" key="2">
    <source>
        <dbReference type="ARBA" id="ARBA00022630"/>
    </source>
</evidence>
<feature type="domain" description="NADH:flavin oxidoreductase/NADH oxidase N-terminal" evidence="6">
    <location>
        <begin position="4"/>
        <end position="323"/>
    </location>
</feature>
<dbReference type="Proteomes" id="UP000315636">
    <property type="component" value="Unassembled WGS sequence"/>
</dbReference>
<dbReference type="OrthoDB" id="9772736at2"/>
<dbReference type="PANTHER" id="PTHR43303">
    <property type="entry name" value="NADPH DEHYDROGENASE C23G7.10C-RELATED"/>
    <property type="match status" value="1"/>
</dbReference>
<protein>
    <submittedName>
        <fullName evidence="7">2,4-dienoyl-CoA reductase</fullName>
    </submittedName>
</protein>
<dbReference type="AlphaFoldDB" id="A0A521CJD6"/>
<proteinExistence type="predicted"/>
<organism evidence="7 8">
    <name type="scientific">Melghirimyces algeriensis</name>
    <dbReference type="NCBI Taxonomy" id="910412"/>
    <lineage>
        <taxon>Bacteria</taxon>
        <taxon>Bacillati</taxon>
        <taxon>Bacillota</taxon>
        <taxon>Bacilli</taxon>
        <taxon>Bacillales</taxon>
        <taxon>Thermoactinomycetaceae</taxon>
        <taxon>Melghirimyces</taxon>
    </lineage>
</organism>
<name>A0A521CJD6_9BACL</name>
<dbReference type="InterPro" id="IPR013785">
    <property type="entry name" value="Aldolase_TIM"/>
</dbReference>
<keyword evidence="8" id="KW-1185">Reference proteome</keyword>
<dbReference type="InterPro" id="IPR044152">
    <property type="entry name" value="YqjM-like"/>
</dbReference>
<gene>
    <name evidence="7" type="ORF">SAMN06264849_10423</name>
</gene>